<dbReference type="Gene3D" id="2.160.10.10">
    <property type="entry name" value="Hexapeptide repeat proteins"/>
    <property type="match status" value="1"/>
</dbReference>
<dbReference type="EC" id="2.3.1.30" evidence="5"/>
<dbReference type="SUPFAM" id="SSF51161">
    <property type="entry name" value="Trimeric LpxA-like enzymes"/>
    <property type="match status" value="1"/>
</dbReference>
<dbReference type="Proteomes" id="UP000294902">
    <property type="component" value="Unassembled WGS sequence"/>
</dbReference>
<dbReference type="PIRSF" id="PIRSF000441">
    <property type="entry name" value="CysE"/>
    <property type="match status" value="1"/>
</dbReference>
<proteinExistence type="inferred from homology"/>
<sequence length="179" mass="19521">MFTLRDVIQKEIKMDKKKSIIATLSIIIGNPSKRVILLYRISKISYDKGFCKLGILLRNRMILKYGVHISLKADIGLGLELRHINGVVIGDGVKIGKNVVIYQQVTLGGQNLGDSVKNNYPIVGDNVIIFAGAKILGDVIVGSNSIVGANSVVIKNVDEYSVYAGIPAKKIKDLKELSE</sequence>
<organism evidence="6 7">
    <name type="scientific">Natranaerovirga pectinivora</name>
    <dbReference type="NCBI Taxonomy" id="682400"/>
    <lineage>
        <taxon>Bacteria</taxon>
        <taxon>Bacillati</taxon>
        <taxon>Bacillota</taxon>
        <taxon>Clostridia</taxon>
        <taxon>Lachnospirales</taxon>
        <taxon>Natranaerovirgaceae</taxon>
        <taxon>Natranaerovirga</taxon>
    </lineage>
</organism>
<dbReference type="InterPro" id="IPR011004">
    <property type="entry name" value="Trimer_LpxA-like_sf"/>
</dbReference>
<dbReference type="GO" id="GO:0006535">
    <property type="term" value="P:cysteine biosynthetic process from serine"/>
    <property type="evidence" value="ECO:0007669"/>
    <property type="project" value="InterPro"/>
</dbReference>
<gene>
    <name evidence="6" type="ORF">EDC18_11123</name>
</gene>
<comment type="catalytic activity">
    <reaction evidence="5">
        <text>L-serine + acetyl-CoA = O-acetyl-L-serine + CoA</text>
        <dbReference type="Rhea" id="RHEA:24560"/>
        <dbReference type="ChEBI" id="CHEBI:33384"/>
        <dbReference type="ChEBI" id="CHEBI:57287"/>
        <dbReference type="ChEBI" id="CHEBI:57288"/>
        <dbReference type="ChEBI" id="CHEBI:58340"/>
        <dbReference type="EC" id="2.3.1.30"/>
    </reaction>
</comment>
<evidence type="ECO:0000256" key="2">
    <source>
        <dbReference type="ARBA" id="ARBA00018522"/>
    </source>
</evidence>
<dbReference type="InterPro" id="IPR001451">
    <property type="entry name" value="Hexapep"/>
</dbReference>
<evidence type="ECO:0000256" key="4">
    <source>
        <dbReference type="ARBA" id="ARBA00023315"/>
    </source>
</evidence>
<keyword evidence="7" id="KW-1185">Reference proteome</keyword>
<dbReference type="CDD" id="cd03354">
    <property type="entry name" value="LbH_SAT"/>
    <property type="match status" value="1"/>
</dbReference>
<keyword evidence="4 5" id="KW-0012">Acyltransferase</keyword>
<dbReference type="GO" id="GO:0009001">
    <property type="term" value="F:serine O-acetyltransferase activity"/>
    <property type="evidence" value="ECO:0007669"/>
    <property type="project" value="UniProtKB-EC"/>
</dbReference>
<dbReference type="GO" id="GO:0005737">
    <property type="term" value="C:cytoplasm"/>
    <property type="evidence" value="ECO:0007669"/>
    <property type="project" value="InterPro"/>
</dbReference>
<dbReference type="AlphaFoldDB" id="A0A4V2UZW7"/>
<dbReference type="InterPro" id="IPR045304">
    <property type="entry name" value="LbH_SAT"/>
</dbReference>
<dbReference type="InterPro" id="IPR005881">
    <property type="entry name" value="Ser_O-AcTrfase"/>
</dbReference>
<evidence type="ECO:0000256" key="1">
    <source>
        <dbReference type="ARBA" id="ARBA00007274"/>
    </source>
</evidence>
<keyword evidence="3 5" id="KW-0808">Transferase</keyword>
<dbReference type="EMBL" id="SMAL01000011">
    <property type="protein sequence ID" value="TCT12852.1"/>
    <property type="molecule type" value="Genomic_DNA"/>
</dbReference>
<reference evidence="6 7" key="1">
    <citation type="submission" date="2019-03" db="EMBL/GenBank/DDBJ databases">
        <title>Genomic Encyclopedia of Type Strains, Phase IV (KMG-IV): sequencing the most valuable type-strain genomes for metagenomic binning, comparative biology and taxonomic classification.</title>
        <authorList>
            <person name="Goeker M."/>
        </authorList>
    </citation>
    <scope>NUCLEOTIDE SEQUENCE [LARGE SCALE GENOMIC DNA]</scope>
    <source>
        <strain evidence="6 7">DSM 24629</strain>
    </source>
</reference>
<evidence type="ECO:0000313" key="6">
    <source>
        <dbReference type="EMBL" id="TCT12852.1"/>
    </source>
</evidence>
<dbReference type="PANTHER" id="PTHR42811">
    <property type="entry name" value="SERINE ACETYLTRANSFERASE"/>
    <property type="match status" value="1"/>
</dbReference>
<comment type="caution">
    <text evidence="6">The sequence shown here is derived from an EMBL/GenBank/DDBJ whole genome shotgun (WGS) entry which is preliminary data.</text>
</comment>
<dbReference type="RefSeq" id="WP_132253653.1">
    <property type="nucleotide sequence ID" value="NZ_SMAL01000011.1"/>
</dbReference>
<accession>A0A4V2UZW7</accession>
<dbReference type="Pfam" id="PF00132">
    <property type="entry name" value="Hexapep"/>
    <property type="match status" value="1"/>
</dbReference>
<evidence type="ECO:0000256" key="3">
    <source>
        <dbReference type="ARBA" id="ARBA00022679"/>
    </source>
</evidence>
<name>A0A4V2UZW7_9FIRM</name>
<dbReference type="OrthoDB" id="9801456at2"/>
<evidence type="ECO:0000256" key="5">
    <source>
        <dbReference type="PIRNR" id="PIRNR000441"/>
    </source>
</evidence>
<evidence type="ECO:0000313" key="7">
    <source>
        <dbReference type="Proteomes" id="UP000294902"/>
    </source>
</evidence>
<comment type="similarity">
    <text evidence="1 5">Belongs to the transferase hexapeptide repeat family.</text>
</comment>
<protein>
    <recommendedName>
        <fullName evidence="2 5">Serine acetyltransferase</fullName>
        <ecNumber evidence="5">2.3.1.30</ecNumber>
    </recommendedName>
</protein>